<name>A0A0X3WAC5_STRVO</name>
<reference evidence="3" key="1">
    <citation type="submission" date="2015-10" db="EMBL/GenBank/DDBJ databases">
        <authorList>
            <person name="Ju K.-S."/>
            <person name="Doroghazi J.R."/>
            <person name="Metcalf W.W."/>
        </authorList>
    </citation>
    <scope>NUCLEOTIDE SEQUENCE [LARGE SCALE GENOMIC DNA]</scope>
    <source>
        <strain evidence="3">NRRL F-8817</strain>
    </source>
</reference>
<sequence length="70" mass="7334">MTTASDVGSAAARRAEVDGGRQQPWRGAGGEDPYPQPIGGDGRGQREDAPWKTTASGESVRISSNQFLTS</sequence>
<evidence type="ECO:0000313" key="3">
    <source>
        <dbReference type="Proteomes" id="UP000053413"/>
    </source>
</evidence>
<feature type="compositionally biased region" description="Polar residues" evidence="1">
    <location>
        <begin position="53"/>
        <end position="70"/>
    </location>
</feature>
<dbReference type="EMBL" id="LLZJ01000299">
    <property type="protein sequence ID" value="KUL53811.1"/>
    <property type="molecule type" value="Genomic_DNA"/>
</dbReference>
<dbReference type="Proteomes" id="UP000053413">
    <property type="component" value="Unassembled WGS sequence"/>
</dbReference>
<accession>A0A0X3WAC5</accession>
<evidence type="ECO:0000313" key="2">
    <source>
        <dbReference type="EMBL" id="KUL53811.1"/>
    </source>
</evidence>
<proteinExistence type="predicted"/>
<organism evidence="2 3">
    <name type="scientific">Streptomyces violaceusniger</name>
    <dbReference type="NCBI Taxonomy" id="68280"/>
    <lineage>
        <taxon>Bacteria</taxon>
        <taxon>Bacillati</taxon>
        <taxon>Actinomycetota</taxon>
        <taxon>Actinomycetes</taxon>
        <taxon>Kitasatosporales</taxon>
        <taxon>Streptomycetaceae</taxon>
        <taxon>Streptomyces</taxon>
        <taxon>Streptomyces violaceusniger group</taxon>
    </lineage>
</organism>
<protein>
    <submittedName>
        <fullName evidence="2">Uncharacterized protein</fullName>
    </submittedName>
</protein>
<comment type="caution">
    <text evidence="2">The sequence shown here is derived from an EMBL/GenBank/DDBJ whole genome shotgun (WGS) entry which is preliminary data.</text>
</comment>
<evidence type="ECO:0000256" key="1">
    <source>
        <dbReference type="SAM" id="MobiDB-lite"/>
    </source>
</evidence>
<gene>
    <name evidence="2" type="ORF">ADL28_23230</name>
</gene>
<feature type="region of interest" description="Disordered" evidence="1">
    <location>
        <begin position="1"/>
        <end position="70"/>
    </location>
</feature>
<dbReference type="AlphaFoldDB" id="A0A0X3WAC5"/>